<evidence type="ECO:0000256" key="1">
    <source>
        <dbReference type="SAM" id="SignalP"/>
    </source>
</evidence>
<reference evidence="2" key="1">
    <citation type="submission" date="2020-10" db="EMBL/GenBank/DDBJ databases">
        <authorList>
            <person name="Abbas A."/>
            <person name="Razzaq R."/>
            <person name="Waqas M."/>
            <person name="Abbas N."/>
            <person name="Nielsen T.K."/>
            <person name="Hansen L.H."/>
            <person name="Hussain S."/>
            <person name="Shahid M."/>
        </authorList>
    </citation>
    <scope>NUCLEOTIDE SEQUENCE</scope>
    <source>
        <strain evidence="2">S14</strain>
    </source>
</reference>
<evidence type="ECO:0000313" key="2">
    <source>
        <dbReference type="EMBL" id="MDR4305638.1"/>
    </source>
</evidence>
<dbReference type="InterPro" id="IPR021457">
    <property type="entry name" value="DUF3108"/>
</dbReference>
<name>A0ABU1DC77_9HYPH</name>
<dbReference type="EMBL" id="JADBEO010000005">
    <property type="protein sequence ID" value="MDR4305638.1"/>
    <property type="molecule type" value="Genomic_DNA"/>
</dbReference>
<dbReference type="Proteomes" id="UP001181622">
    <property type="component" value="Unassembled WGS sequence"/>
</dbReference>
<keyword evidence="1" id="KW-0732">Signal</keyword>
<evidence type="ECO:0000313" key="3">
    <source>
        <dbReference type="Proteomes" id="UP001181622"/>
    </source>
</evidence>
<dbReference type="RefSeq" id="WP_309388801.1">
    <property type="nucleotide sequence ID" value="NZ_JADBEO010000005.1"/>
</dbReference>
<comment type="caution">
    <text evidence="2">The sequence shown here is derived from an EMBL/GenBank/DDBJ whole genome shotgun (WGS) entry which is preliminary data.</text>
</comment>
<proteinExistence type="predicted"/>
<feature type="chain" id="PRO_5047218508" evidence="1">
    <location>
        <begin position="31"/>
        <end position="293"/>
    </location>
</feature>
<protein>
    <submittedName>
        <fullName evidence="2">DUF3108 domain-containing protein</fullName>
    </submittedName>
</protein>
<dbReference type="Pfam" id="PF11306">
    <property type="entry name" value="DUF3108"/>
    <property type="match status" value="1"/>
</dbReference>
<accession>A0ABU1DC77</accession>
<organism evidence="2 3">
    <name type="scientific">Chelatococcus sambhunathii</name>
    <dbReference type="NCBI Taxonomy" id="363953"/>
    <lineage>
        <taxon>Bacteria</taxon>
        <taxon>Pseudomonadati</taxon>
        <taxon>Pseudomonadota</taxon>
        <taxon>Alphaproteobacteria</taxon>
        <taxon>Hyphomicrobiales</taxon>
        <taxon>Chelatococcaceae</taxon>
        <taxon>Chelatococcus</taxon>
    </lineage>
</organism>
<feature type="signal peptide" evidence="1">
    <location>
        <begin position="1"/>
        <end position="30"/>
    </location>
</feature>
<keyword evidence="3" id="KW-1185">Reference proteome</keyword>
<sequence>MPLPLMAARPRIAARALGAAFAAAAFVTLAAPSAASAETRLRARYALTLAGFDIGTATMQTGVDKARYDVNLSVRMSGIVKFFTNGKGAATSRGAYQDARVLPSAYALNTRANDKGQVVRFALAGGAVRQLSVEPPPKPRRDIVQVTDADKKNVVDPLSALVMPVAGSGDPLSPAACDRTIPVFDGRQRYDVTLTYDRMETAKPDTSDNADPNAKAGYEGKVVVCKARYKAIAGHRPGRENVVFMENNKDMEVWLAPIEGTRTLFPWKISVRTELGLAVITATSFVVEKSAAL</sequence>
<gene>
    <name evidence="2" type="ORF">IHQ68_03245</name>
</gene>